<feature type="domain" description="Fe-containing alcohol dehydrogenase-like C-terminal" evidence="6">
    <location>
        <begin position="208"/>
        <end position="403"/>
    </location>
</feature>
<reference evidence="7 8" key="1">
    <citation type="submission" date="2019-02" db="EMBL/GenBank/DDBJ databases">
        <title>Deep-cultivation of Planctomycetes and their phenomic and genomic characterization uncovers novel biology.</title>
        <authorList>
            <person name="Wiegand S."/>
            <person name="Jogler M."/>
            <person name="Boedeker C."/>
            <person name="Pinto D."/>
            <person name="Vollmers J."/>
            <person name="Rivas-Marin E."/>
            <person name="Kohn T."/>
            <person name="Peeters S.H."/>
            <person name="Heuer A."/>
            <person name="Rast P."/>
            <person name="Oberbeckmann S."/>
            <person name="Bunk B."/>
            <person name="Jeske O."/>
            <person name="Meyerdierks A."/>
            <person name="Storesund J.E."/>
            <person name="Kallscheuer N."/>
            <person name="Luecker S."/>
            <person name="Lage O.M."/>
            <person name="Pohl T."/>
            <person name="Merkel B.J."/>
            <person name="Hornburger P."/>
            <person name="Mueller R.-W."/>
            <person name="Bruemmer F."/>
            <person name="Labrenz M."/>
            <person name="Spormann A.M."/>
            <person name="Op den Camp H."/>
            <person name="Overmann J."/>
            <person name="Amann R."/>
            <person name="Jetten M.S.M."/>
            <person name="Mascher T."/>
            <person name="Medema M.H."/>
            <person name="Devos D.P."/>
            <person name="Kaster A.-K."/>
            <person name="Ovreas L."/>
            <person name="Rohde M."/>
            <person name="Galperin M.Y."/>
            <person name="Jogler C."/>
        </authorList>
    </citation>
    <scope>NUCLEOTIDE SEQUENCE [LARGE SCALE GENOMIC DNA]</scope>
    <source>
        <strain evidence="7 8">Pla110</strain>
    </source>
</reference>
<protein>
    <submittedName>
        <fullName evidence="7">Alcohol dehydrogenase 2</fullName>
        <ecNumber evidence="7">1.1.1.1</ecNumber>
    </submittedName>
</protein>
<organism evidence="7 8">
    <name type="scientific">Polystyrenella longa</name>
    <dbReference type="NCBI Taxonomy" id="2528007"/>
    <lineage>
        <taxon>Bacteria</taxon>
        <taxon>Pseudomonadati</taxon>
        <taxon>Planctomycetota</taxon>
        <taxon>Planctomycetia</taxon>
        <taxon>Planctomycetales</taxon>
        <taxon>Planctomycetaceae</taxon>
        <taxon>Polystyrenella</taxon>
    </lineage>
</organism>
<dbReference type="PANTHER" id="PTHR11496">
    <property type="entry name" value="ALCOHOL DEHYDROGENASE"/>
    <property type="match status" value="1"/>
</dbReference>
<feature type="domain" description="Alcohol dehydrogenase iron-type/glycerol dehydrogenase GldA" evidence="5">
    <location>
        <begin position="20"/>
        <end position="197"/>
    </location>
</feature>
<dbReference type="SUPFAM" id="SSF56796">
    <property type="entry name" value="Dehydroquinate synthase-like"/>
    <property type="match status" value="1"/>
</dbReference>
<dbReference type="KEGG" id="plon:Pla110_23930"/>
<evidence type="ECO:0000256" key="2">
    <source>
        <dbReference type="ARBA" id="ARBA00007358"/>
    </source>
</evidence>
<evidence type="ECO:0000256" key="1">
    <source>
        <dbReference type="ARBA" id="ARBA00001962"/>
    </source>
</evidence>
<dbReference type="Gene3D" id="3.40.50.1970">
    <property type="match status" value="1"/>
</dbReference>
<evidence type="ECO:0000259" key="6">
    <source>
        <dbReference type="Pfam" id="PF25137"/>
    </source>
</evidence>
<dbReference type="CDD" id="cd08183">
    <property type="entry name" value="Fe-ADH-like"/>
    <property type="match status" value="1"/>
</dbReference>
<sequence>MNQFSHSTSSFNPQYDWVSPAHVLFGWDRRFELAELIKGDIKRVFVVSGSKKLNSNGYIQELLLSLNDAGIDTKPLANISREPLVEDVDEATTKLRALSPVKGDAVLGIGGGSAMDLAKAVAAMATNVEGESVKDYLEGVGKGYQLKEDPLPIIALPTTSGTGAEATKNAVISNYDPPFKKSLRSSKMVPRWVIIDPEATMTLPPQPTAESGMDAITQLIESFISCRATPMTEMICREGLKLAFNAMEKFTHKCDEEEKRTARAKMAHAAFLSGIALANSGLGMAHGVAAALGVHANVNHGRACALLLPIALQANREIALAKLAEMGRMKANQRVSSDTNNAEWLITDIQDLNAALRLPSQLSEIGVTRDQLPAIVQSSRGNSMNGNPRELSDTELLSILEANL</sequence>
<dbReference type="EC" id="1.1.1.1" evidence="7"/>
<dbReference type="InterPro" id="IPR018211">
    <property type="entry name" value="ADH_Fe_CS"/>
</dbReference>
<dbReference type="FunFam" id="3.40.50.1970:FF:000003">
    <property type="entry name" value="Alcohol dehydrogenase, iron-containing"/>
    <property type="match status" value="1"/>
</dbReference>
<keyword evidence="3 7" id="KW-0560">Oxidoreductase</keyword>
<dbReference type="InterPro" id="IPR056798">
    <property type="entry name" value="ADH_Fe_C"/>
</dbReference>
<evidence type="ECO:0000256" key="3">
    <source>
        <dbReference type="ARBA" id="ARBA00023002"/>
    </source>
</evidence>
<comment type="similarity">
    <text evidence="2">Belongs to the iron-containing alcohol dehydrogenase family.</text>
</comment>
<dbReference type="GO" id="GO:0046872">
    <property type="term" value="F:metal ion binding"/>
    <property type="evidence" value="ECO:0007669"/>
    <property type="project" value="InterPro"/>
</dbReference>
<dbReference type="PROSITE" id="PS00913">
    <property type="entry name" value="ADH_IRON_1"/>
    <property type="match status" value="1"/>
</dbReference>
<name>A0A518CN55_9PLAN</name>
<dbReference type="PANTHER" id="PTHR11496:SF102">
    <property type="entry name" value="ALCOHOL DEHYDROGENASE 4"/>
    <property type="match status" value="1"/>
</dbReference>
<dbReference type="Proteomes" id="UP000317178">
    <property type="component" value="Chromosome"/>
</dbReference>
<dbReference type="EMBL" id="CP036281">
    <property type="protein sequence ID" value="QDU80661.1"/>
    <property type="molecule type" value="Genomic_DNA"/>
</dbReference>
<dbReference type="InterPro" id="IPR039697">
    <property type="entry name" value="Alcohol_dehydrogenase_Fe"/>
</dbReference>
<dbReference type="OrthoDB" id="9804734at2"/>
<evidence type="ECO:0000313" key="7">
    <source>
        <dbReference type="EMBL" id="QDU80661.1"/>
    </source>
</evidence>
<comment type="cofactor">
    <cofactor evidence="1">
        <name>Fe cation</name>
        <dbReference type="ChEBI" id="CHEBI:24875"/>
    </cofactor>
</comment>
<dbReference type="InterPro" id="IPR001670">
    <property type="entry name" value="ADH_Fe/GldA"/>
</dbReference>
<evidence type="ECO:0000259" key="5">
    <source>
        <dbReference type="Pfam" id="PF00465"/>
    </source>
</evidence>
<evidence type="ECO:0000256" key="4">
    <source>
        <dbReference type="ARBA" id="ARBA00023027"/>
    </source>
</evidence>
<proteinExistence type="inferred from homology"/>
<dbReference type="Gene3D" id="1.20.1090.10">
    <property type="entry name" value="Dehydroquinate synthase-like - alpha domain"/>
    <property type="match status" value="1"/>
</dbReference>
<dbReference type="AlphaFoldDB" id="A0A518CN55"/>
<dbReference type="Pfam" id="PF00465">
    <property type="entry name" value="Fe-ADH"/>
    <property type="match status" value="1"/>
</dbReference>
<keyword evidence="8" id="KW-1185">Reference proteome</keyword>
<evidence type="ECO:0000313" key="8">
    <source>
        <dbReference type="Proteomes" id="UP000317178"/>
    </source>
</evidence>
<accession>A0A518CN55</accession>
<dbReference type="Pfam" id="PF25137">
    <property type="entry name" value="ADH_Fe_C"/>
    <property type="match status" value="1"/>
</dbReference>
<dbReference type="GO" id="GO:0004022">
    <property type="term" value="F:alcohol dehydrogenase (NAD+) activity"/>
    <property type="evidence" value="ECO:0007669"/>
    <property type="project" value="UniProtKB-EC"/>
</dbReference>
<keyword evidence="4" id="KW-0520">NAD</keyword>
<gene>
    <name evidence="7" type="primary">adhB</name>
    <name evidence="7" type="ORF">Pla110_23930</name>
</gene>
<dbReference type="RefSeq" id="WP_144995918.1">
    <property type="nucleotide sequence ID" value="NZ_CP036281.1"/>
</dbReference>